<dbReference type="AlphaFoldDB" id="A0ABD3RVY7"/>
<comment type="caution">
    <text evidence="4">The sequence shown here is derived from an EMBL/GenBank/DDBJ whole genome shotgun (WGS) entry which is preliminary data.</text>
</comment>
<protein>
    <recommendedName>
        <fullName evidence="6">Calcineurin-like phosphoesterase domain-containing protein</fullName>
    </recommendedName>
</protein>
<keyword evidence="2" id="KW-0325">Glycoprotein</keyword>
<dbReference type="InterPro" id="IPR029052">
    <property type="entry name" value="Metallo-depent_PP-like"/>
</dbReference>
<dbReference type="PANTHER" id="PTHR10340:SF57">
    <property type="entry name" value="METALLOPHOS DOMAIN-CONTAINING PROTEIN"/>
    <property type="match status" value="1"/>
</dbReference>
<dbReference type="PANTHER" id="PTHR10340">
    <property type="entry name" value="SPHINGOMYELIN PHOSPHODIESTERASE"/>
    <property type="match status" value="1"/>
</dbReference>
<gene>
    <name evidence="4" type="ORF">ACHAXA_008354</name>
</gene>
<evidence type="ECO:0008006" key="6">
    <source>
        <dbReference type="Google" id="ProtNLM"/>
    </source>
</evidence>
<dbReference type="Proteomes" id="UP001530377">
    <property type="component" value="Unassembled WGS sequence"/>
</dbReference>
<evidence type="ECO:0000256" key="1">
    <source>
        <dbReference type="ARBA" id="ARBA00022801"/>
    </source>
</evidence>
<keyword evidence="1" id="KW-0378">Hydrolase</keyword>
<evidence type="ECO:0000256" key="2">
    <source>
        <dbReference type="ARBA" id="ARBA00023180"/>
    </source>
</evidence>
<keyword evidence="5" id="KW-1185">Reference proteome</keyword>
<reference evidence="4 5" key="1">
    <citation type="submission" date="2024-10" db="EMBL/GenBank/DDBJ databases">
        <title>Updated reference genomes for cyclostephanoid diatoms.</title>
        <authorList>
            <person name="Roberts W.R."/>
            <person name="Alverson A.J."/>
        </authorList>
    </citation>
    <scope>NUCLEOTIDE SEQUENCE [LARGE SCALE GENOMIC DNA]</scope>
    <source>
        <strain evidence="4 5">AJA228-03</strain>
    </source>
</reference>
<sequence length="620" mass="67599">MPDDVPSSSSSFSSHRFLWLSDVHLDPYYGTSLAFQESYYVGSNCDVSDDDDETTTGRYGCDSPPSLVVGTINASRGAMTTTKTTTADGGDGGDPSFVIVTGDVVRHGIDQIYVTGDFVEGAESRLDNSSSSAAAAAAVDDAASASYHARAMAEAGSVMGEFASALRLAYPNSIIVICLGNNDVVPDYYLELFEDGNGNGEGGGGGEVPPTPETAGMLGVLYDALVGNIDDDDEDYVPSSILKSEDMSTFLRGGYYHRTLHDGSMIILSLNTVLYSAFHGPHAHRYIDDPGGQFAWMRMILSDCRLSSRPCSAMIVGHVPPAMGSYRHQQLWKEGYIRTYYKIVKEFDDVVMGQLFGHLHSDEFRVGLANEGNDGWIDENNVTSIPALSTPLLLGSSVTPLHGNNPSFRIVRYDRGMRRRGGTTSDDDDVGYRIVDYDSYAYSAIGGDKNDGGGWSKLYTFSEVYGDAASDIIKEEGLSSGTFRAIVGAMEDGRWGGESPISRVYRSFKLSGANREENQFGANGTCDSNCRDDYVCIFQSTTTAGYERCILERGKVWYRVVRRKAPGTVAGVLFAVIIVGVAFVKCRRMRRDKRKHYDFAPSVHDEVRDDGMDARDQEMI</sequence>
<feature type="transmembrane region" description="Helical" evidence="3">
    <location>
        <begin position="565"/>
        <end position="584"/>
    </location>
</feature>
<evidence type="ECO:0000313" key="5">
    <source>
        <dbReference type="Proteomes" id="UP001530377"/>
    </source>
</evidence>
<name>A0ABD3RVY7_9STRA</name>
<dbReference type="SUPFAM" id="SSF56300">
    <property type="entry name" value="Metallo-dependent phosphatases"/>
    <property type="match status" value="1"/>
</dbReference>
<accession>A0ABD3RVY7</accession>
<evidence type="ECO:0000313" key="4">
    <source>
        <dbReference type="EMBL" id="KAL3816384.1"/>
    </source>
</evidence>
<dbReference type="GO" id="GO:0016787">
    <property type="term" value="F:hydrolase activity"/>
    <property type="evidence" value="ECO:0007669"/>
    <property type="project" value="UniProtKB-KW"/>
</dbReference>
<organism evidence="4 5">
    <name type="scientific">Cyclostephanos tholiformis</name>
    <dbReference type="NCBI Taxonomy" id="382380"/>
    <lineage>
        <taxon>Eukaryota</taxon>
        <taxon>Sar</taxon>
        <taxon>Stramenopiles</taxon>
        <taxon>Ochrophyta</taxon>
        <taxon>Bacillariophyta</taxon>
        <taxon>Coscinodiscophyceae</taxon>
        <taxon>Thalassiosirophycidae</taxon>
        <taxon>Stephanodiscales</taxon>
        <taxon>Stephanodiscaceae</taxon>
        <taxon>Cyclostephanos</taxon>
    </lineage>
</organism>
<keyword evidence="3" id="KW-0472">Membrane</keyword>
<proteinExistence type="predicted"/>
<dbReference type="EMBL" id="JALLPB020000151">
    <property type="protein sequence ID" value="KAL3816384.1"/>
    <property type="molecule type" value="Genomic_DNA"/>
</dbReference>
<evidence type="ECO:0000256" key="3">
    <source>
        <dbReference type="SAM" id="Phobius"/>
    </source>
</evidence>
<keyword evidence="3" id="KW-0812">Transmembrane</keyword>
<keyword evidence="3" id="KW-1133">Transmembrane helix</keyword>